<sequence>MAVGCPVHYKREVAGVAVRNRDVAAAAYSHLQKLHGKQTQGKTMKHYVCKGAYWYDNCADSNLNGYQYAGNNTPRLQGIVWGSWKGVHYSLKATTMMIRSTY</sequence>
<dbReference type="InterPro" id="IPR036056">
    <property type="entry name" value="Fibrinogen-like_C"/>
</dbReference>
<dbReference type="InterPro" id="IPR014716">
    <property type="entry name" value="Fibrinogen_a/b/g_C_1"/>
</dbReference>
<reference evidence="2 3" key="1">
    <citation type="submission" date="2019-05" db="EMBL/GenBank/DDBJ databases">
        <title>Another draft genome of Portunus trituberculatus and its Hox gene families provides insights of decapod evolution.</title>
        <authorList>
            <person name="Jeong J.-H."/>
            <person name="Song I."/>
            <person name="Kim S."/>
            <person name="Choi T."/>
            <person name="Kim D."/>
            <person name="Ryu S."/>
            <person name="Kim W."/>
        </authorList>
    </citation>
    <scope>NUCLEOTIDE SEQUENCE [LARGE SCALE GENOMIC DNA]</scope>
    <source>
        <tissue evidence="2">Muscle</tissue>
    </source>
</reference>
<name>A0A5B7CUA5_PORTR</name>
<dbReference type="AlphaFoldDB" id="A0A5B7CUA5"/>
<dbReference type="SUPFAM" id="SSF56496">
    <property type="entry name" value="Fibrinogen C-terminal domain-like"/>
    <property type="match status" value="1"/>
</dbReference>
<proteinExistence type="predicted"/>
<dbReference type="OrthoDB" id="6361951at2759"/>
<evidence type="ECO:0000313" key="2">
    <source>
        <dbReference type="EMBL" id="MPC13342.1"/>
    </source>
</evidence>
<keyword evidence="3" id="KW-1185">Reference proteome</keyword>
<organism evidence="2 3">
    <name type="scientific">Portunus trituberculatus</name>
    <name type="common">Swimming crab</name>
    <name type="synonym">Neptunus trituberculatus</name>
    <dbReference type="NCBI Taxonomy" id="210409"/>
    <lineage>
        <taxon>Eukaryota</taxon>
        <taxon>Metazoa</taxon>
        <taxon>Ecdysozoa</taxon>
        <taxon>Arthropoda</taxon>
        <taxon>Crustacea</taxon>
        <taxon>Multicrustacea</taxon>
        <taxon>Malacostraca</taxon>
        <taxon>Eumalacostraca</taxon>
        <taxon>Eucarida</taxon>
        <taxon>Decapoda</taxon>
        <taxon>Pleocyemata</taxon>
        <taxon>Brachyura</taxon>
        <taxon>Eubrachyura</taxon>
        <taxon>Portunoidea</taxon>
        <taxon>Portunidae</taxon>
        <taxon>Portuninae</taxon>
        <taxon>Portunus</taxon>
    </lineage>
</organism>
<comment type="caution">
    <text evidence="2">The sequence shown here is derived from an EMBL/GenBank/DDBJ whole genome shotgun (WGS) entry which is preliminary data.</text>
</comment>
<dbReference type="PANTHER" id="PTHR19143">
    <property type="entry name" value="FIBRINOGEN/TENASCIN/ANGIOPOEITIN"/>
    <property type="match status" value="1"/>
</dbReference>
<dbReference type="PANTHER" id="PTHR19143:SF444">
    <property type="entry name" value="PROTEIN SCABROUS"/>
    <property type="match status" value="1"/>
</dbReference>
<dbReference type="Gene3D" id="3.90.215.10">
    <property type="entry name" value="Gamma Fibrinogen, chain A, domain 1"/>
    <property type="match status" value="1"/>
</dbReference>
<gene>
    <name evidence="2" type="primary">ANGPT2_0</name>
    <name evidence="2" type="ORF">E2C01_006074</name>
</gene>
<feature type="domain" description="Fibrinogen C-terminal" evidence="1">
    <location>
        <begin position="49"/>
        <end position="102"/>
    </location>
</feature>
<dbReference type="PROSITE" id="PS51406">
    <property type="entry name" value="FIBRINOGEN_C_2"/>
    <property type="match status" value="1"/>
</dbReference>
<dbReference type="InterPro" id="IPR002181">
    <property type="entry name" value="Fibrinogen_a/b/g_C_dom"/>
</dbReference>
<evidence type="ECO:0000259" key="1">
    <source>
        <dbReference type="PROSITE" id="PS51406"/>
    </source>
</evidence>
<dbReference type="Proteomes" id="UP000324222">
    <property type="component" value="Unassembled WGS sequence"/>
</dbReference>
<accession>A0A5B7CUA5</accession>
<dbReference type="InterPro" id="IPR050373">
    <property type="entry name" value="Fibrinogen_C-term_domain"/>
</dbReference>
<dbReference type="Pfam" id="PF00147">
    <property type="entry name" value="Fibrinogen_C"/>
    <property type="match status" value="1"/>
</dbReference>
<evidence type="ECO:0000313" key="3">
    <source>
        <dbReference type="Proteomes" id="UP000324222"/>
    </source>
</evidence>
<protein>
    <submittedName>
        <fullName evidence="2">Angiopoietin-2</fullName>
    </submittedName>
</protein>
<dbReference type="EMBL" id="VSRR010000274">
    <property type="protein sequence ID" value="MPC13342.1"/>
    <property type="molecule type" value="Genomic_DNA"/>
</dbReference>
<dbReference type="GO" id="GO:0005615">
    <property type="term" value="C:extracellular space"/>
    <property type="evidence" value="ECO:0007669"/>
    <property type="project" value="TreeGrafter"/>
</dbReference>